<keyword evidence="3" id="KW-1185">Reference proteome</keyword>
<evidence type="ECO:0000259" key="1">
    <source>
        <dbReference type="Pfam" id="PF04909"/>
    </source>
</evidence>
<dbReference type="GO" id="GO:0016787">
    <property type="term" value="F:hydrolase activity"/>
    <property type="evidence" value="ECO:0007669"/>
    <property type="project" value="InterPro"/>
</dbReference>
<dbReference type="SUPFAM" id="SSF51556">
    <property type="entry name" value="Metallo-dependent hydrolases"/>
    <property type="match status" value="1"/>
</dbReference>
<dbReference type="EMBL" id="KN840601">
    <property type="protein sequence ID" value="KIP03774.1"/>
    <property type="molecule type" value="Genomic_DNA"/>
</dbReference>
<dbReference type="PANTHER" id="PTHR43383">
    <property type="entry name" value="NODULIN 6"/>
    <property type="match status" value="1"/>
</dbReference>
<dbReference type="HOGENOM" id="CLU_017290_4_0_1"/>
<sequence length="407" mass="45647">MNSYGTAQLARVALGYPAIDNHAHPLLKAKHRSLLEFEGLISEASGPALTHDSVHTLACFRATQQLSQALALKGEPTWEAVKQAREAMDYDKLCKTFMDATNIQCILIDDGLGGVSQYAEGYKWHDRFTKSPTKRIVRIEILAEVQIIDEQLENNDLAPYQAYSTFVERLHTSLQASANDPEVVGFKSIACYRTGLDIAVMQDANKIEQSLTMVMLRYEATRKLRLADKLLNDYIVNVALHVSSECGKPVQFHTGLGDNDITLNVSSPSHMQDLIKAYPQAKIVLLHSSYPYTRDAGYLTAVYPNVFLDFGEIFPFLSAEGQASVVRQMLEMTPTNKILWSTDGHWWPESYYLGTKQARETLWKVLAEYVTKQEMTESQAVGIVKGALFDNANRIYNLGLSPNWTEP</sequence>
<evidence type="ECO:0000313" key="3">
    <source>
        <dbReference type="Proteomes" id="UP000053257"/>
    </source>
</evidence>
<name>A0A0C3NGA5_PHLG1</name>
<organism evidence="2 3">
    <name type="scientific">Phlebiopsis gigantea (strain 11061_1 CR5-6)</name>
    <name type="common">White-rot fungus</name>
    <name type="synonym">Peniophora gigantea</name>
    <dbReference type="NCBI Taxonomy" id="745531"/>
    <lineage>
        <taxon>Eukaryota</taxon>
        <taxon>Fungi</taxon>
        <taxon>Dikarya</taxon>
        <taxon>Basidiomycota</taxon>
        <taxon>Agaricomycotina</taxon>
        <taxon>Agaricomycetes</taxon>
        <taxon>Polyporales</taxon>
        <taxon>Phanerochaetaceae</taxon>
        <taxon>Phlebiopsis</taxon>
    </lineage>
</organism>
<dbReference type="STRING" id="745531.A0A0C3NGA5"/>
<gene>
    <name evidence="2" type="ORF">PHLGIDRAFT_25945</name>
</gene>
<proteinExistence type="predicted"/>
<protein>
    <recommendedName>
        <fullName evidence="1">Amidohydrolase-related domain-containing protein</fullName>
    </recommendedName>
</protein>
<dbReference type="PANTHER" id="PTHR43383:SF2">
    <property type="entry name" value="AMIDOHYDROLASE 2 FAMILY PROTEIN"/>
    <property type="match status" value="1"/>
</dbReference>
<feature type="domain" description="Amidohydrolase-related" evidence="1">
    <location>
        <begin position="246"/>
        <end position="361"/>
    </location>
</feature>
<dbReference type="Proteomes" id="UP000053257">
    <property type="component" value="Unassembled WGS sequence"/>
</dbReference>
<dbReference type="InterPro" id="IPR032466">
    <property type="entry name" value="Metal_Hydrolase"/>
</dbReference>
<dbReference type="Gene3D" id="3.20.20.140">
    <property type="entry name" value="Metal-dependent hydrolases"/>
    <property type="match status" value="1"/>
</dbReference>
<dbReference type="AlphaFoldDB" id="A0A0C3NGA5"/>
<evidence type="ECO:0000313" key="2">
    <source>
        <dbReference type="EMBL" id="KIP03774.1"/>
    </source>
</evidence>
<dbReference type="InterPro" id="IPR006680">
    <property type="entry name" value="Amidohydro-rel"/>
</dbReference>
<reference evidence="2 3" key="1">
    <citation type="journal article" date="2014" name="PLoS Genet.">
        <title>Analysis of the Phlebiopsis gigantea genome, transcriptome and secretome provides insight into its pioneer colonization strategies of wood.</title>
        <authorList>
            <person name="Hori C."/>
            <person name="Ishida T."/>
            <person name="Igarashi K."/>
            <person name="Samejima M."/>
            <person name="Suzuki H."/>
            <person name="Master E."/>
            <person name="Ferreira P."/>
            <person name="Ruiz-Duenas F.J."/>
            <person name="Held B."/>
            <person name="Canessa P."/>
            <person name="Larrondo L.F."/>
            <person name="Schmoll M."/>
            <person name="Druzhinina I.S."/>
            <person name="Kubicek C.P."/>
            <person name="Gaskell J.A."/>
            <person name="Kersten P."/>
            <person name="St John F."/>
            <person name="Glasner J."/>
            <person name="Sabat G."/>
            <person name="Splinter BonDurant S."/>
            <person name="Syed K."/>
            <person name="Yadav J."/>
            <person name="Mgbeahuruike A.C."/>
            <person name="Kovalchuk A."/>
            <person name="Asiegbu F.O."/>
            <person name="Lackner G."/>
            <person name="Hoffmeister D."/>
            <person name="Rencoret J."/>
            <person name="Gutierrez A."/>
            <person name="Sun H."/>
            <person name="Lindquist E."/>
            <person name="Barry K."/>
            <person name="Riley R."/>
            <person name="Grigoriev I.V."/>
            <person name="Henrissat B."/>
            <person name="Kues U."/>
            <person name="Berka R.M."/>
            <person name="Martinez A.T."/>
            <person name="Covert S.F."/>
            <person name="Blanchette R.A."/>
            <person name="Cullen D."/>
        </authorList>
    </citation>
    <scope>NUCLEOTIDE SEQUENCE [LARGE SCALE GENOMIC DNA]</scope>
    <source>
        <strain evidence="2 3">11061_1 CR5-6</strain>
    </source>
</reference>
<dbReference type="Pfam" id="PF04909">
    <property type="entry name" value="Amidohydro_2"/>
    <property type="match status" value="1"/>
</dbReference>
<accession>A0A0C3NGA5</accession>
<dbReference type="OrthoDB" id="3364440at2759"/>